<dbReference type="InterPro" id="IPR037401">
    <property type="entry name" value="SnoaL-like"/>
</dbReference>
<gene>
    <name evidence="2" type="ORF">CLV44_11516</name>
</gene>
<reference evidence="2 3" key="1">
    <citation type="submission" date="2018-03" db="EMBL/GenBank/DDBJ databases">
        <title>Genomic Encyclopedia of Archaeal and Bacterial Type Strains, Phase II (KMG-II): from individual species to whole genera.</title>
        <authorList>
            <person name="Goeker M."/>
        </authorList>
    </citation>
    <scope>NUCLEOTIDE SEQUENCE [LARGE SCALE GENOMIC DNA]</scope>
    <source>
        <strain evidence="2 3">DSM 17586</strain>
    </source>
</reference>
<comment type="caution">
    <text evidence="2">The sequence shown here is derived from an EMBL/GenBank/DDBJ whole genome shotgun (WGS) entry which is preliminary data.</text>
</comment>
<dbReference type="SUPFAM" id="SSF54427">
    <property type="entry name" value="NTF2-like"/>
    <property type="match status" value="1"/>
</dbReference>
<dbReference type="Proteomes" id="UP000242133">
    <property type="component" value="Unassembled WGS sequence"/>
</dbReference>
<dbReference type="Pfam" id="PF12680">
    <property type="entry name" value="SnoaL_2"/>
    <property type="match status" value="1"/>
</dbReference>
<dbReference type="InterPro" id="IPR032710">
    <property type="entry name" value="NTF2-like_dom_sf"/>
</dbReference>
<evidence type="ECO:0000313" key="2">
    <source>
        <dbReference type="EMBL" id="PSL12847.1"/>
    </source>
</evidence>
<evidence type="ECO:0000259" key="1">
    <source>
        <dbReference type="Pfam" id="PF12680"/>
    </source>
</evidence>
<dbReference type="EMBL" id="PYGI01000015">
    <property type="protein sequence ID" value="PSL12847.1"/>
    <property type="molecule type" value="Genomic_DNA"/>
</dbReference>
<dbReference type="Gene3D" id="3.10.450.50">
    <property type="match status" value="1"/>
</dbReference>
<protein>
    <submittedName>
        <fullName evidence="2">SnoaL-like protein</fullName>
    </submittedName>
</protein>
<proteinExistence type="predicted"/>
<organism evidence="2 3">
    <name type="scientific">Marinobacterium halophilum</name>
    <dbReference type="NCBI Taxonomy" id="267374"/>
    <lineage>
        <taxon>Bacteria</taxon>
        <taxon>Pseudomonadati</taxon>
        <taxon>Pseudomonadota</taxon>
        <taxon>Gammaproteobacteria</taxon>
        <taxon>Oceanospirillales</taxon>
        <taxon>Oceanospirillaceae</taxon>
        <taxon>Marinobacterium</taxon>
    </lineage>
</organism>
<feature type="domain" description="SnoaL-like" evidence="1">
    <location>
        <begin position="25"/>
        <end position="125"/>
    </location>
</feature>
<keyword evidence="3" id="KW-1185">Reference proteome</keyword>
<dbReference type="RefSeq" id="WP_211298129.1">
    <property type="nucleotide sequence ID" value="NZ_PYGI01000015.1"/>
</dbReference>
<name>A0A2P8ETP0_9GAMM</name>
<evidence type="ECO:0000313" key="3">
    <source>
        <dbReference type="Proteomes" id="UP000242133"/>
    </source>
</evidence>
<dbReference type="AlphaFoldDB" id="A0A2P8ETP0"/>
<accession>A0A2P8ETP0</accession>
<sequence>MSQQNTSVLHTPSSHEQALIDYAHAFASLTPEMVDSLCARASEDVHFRDPFNDLHGREAMHHLLMDMFQRAGRPDFSVDDICWHEVQQVGWLRWHFSADLPVIGMLKVEGCTRILLDAQGRVCEHLDYWDSAPIYLRLPLVGALLRKIRRRISAAE</sequence>